<evidence type="ECO:0000313" key="3">
    <source>
        <dbReference type="Proteomes" id="UP000541535"/>
    </source>
</evidence>
<dbReference type="RefSeq" id="WP_183443064.1">
    <property type="nucleotide sequence ID" value="NZ_JACHXD010000015.1"/>
</dbReference>
<comment type="caution">
    <text evidence="2">The sequence shown here is derived from an EMBL/GenBank/DDBJ whole genome shotgun (WGS) entry which is preliminary data.</text>
</comment>
<dbReference type="Pfam" id="PF01850">
    <property type="entry name" value="PIN"/>
    <property type="match status" value="1"/>
</dbReference>
<sequence>MRLLLDTHIYLWWLADDRKLTSTARDLIAEAAEVYVSSATIWEIAIKSALGKLKADMGALVDDIAQNNFLELPISARHAAAVNTLPLLHADPFDRLLVAQAITEPLPFLTHDSRLAAYSELVKVM</sequence>
<dbReference type="InterPro" id="IPR029060">
    <property type="entry name" value="PIN-like_dom_sf"/>
</dbReference>
<reference evidence="2 3" key="1">
    <citation type="submission" date="2020-08" db="EMBL/GenBank/DDBJ databases">
        <title>Genomic Encyclopedia of Type Strains, Phase III (KMG-III): the genomes of soil and plant-associated and newly described type strains.</title>
        <authorList>
            <person name="Whitman W."/>
        </authorList>
    </citation>
    <scope>NUCLEOTIDE SEQUENCE [LARGE SCALE GENOMIC DNA]</scope>
    <source>
        <strain evidence="2 3">CECT 8897</strain>
    </source>
</reference>
<gene>
    <name evidence="2" type="ORF">FHS03_004422</name>
</gene>
<feature type="domain" description="PIN" evidence="1">
    <location>
        <begin position="4"/>
        <end position="119"/>
    </location>
</feature>
<dbReference type="InterPro" id="IPR041705">
    <property type="entry name" value="PIN_Sll0205"/>
</dbReference>
<dbReference type="EMBL" id="JACHXD010000015">
    <property type="protein sequence ID" value="MBB3121344.1"/>
    <property type="molecule type" value="Genomic_DNA"/>
</dbReference>
<dbReference type="PANTHER" id="PTHR36173:SF2">
    <property type="entry name" value="RIBONUCLEASE VAPC16"/>
    <property type="match status" value="1"/>
</dbReference>
<dbReference type="InterPro" id="IPR002716">
    <property type="entry name" value="PIN_dom"/>
</dbReference>
<dbReference type="InterPro" id="IPR052919">
    <property type="entry name" value="TA_system_RNase"/>
</dbReference>
<evidence type="ECO:0000259" key="1">
    <source>
        <dbReference type="Pfam" id="PF01850"/>
    </source>
</evidence>
<dbReference type="CDD" id="cd09872">
    <property type="entry name" value="PIN_Sll0205-like"/>
    <property type="match status" value="1"/>
</dbReference>
<dbReference type="PANTHER" id="PTHR36173">
    <property type="entry name" value="RIBONUCLEASE VAPC16-RELATED"/>
    <property type="match status" value="1"/>
</dbReference>
<evidence type="ECO:0000313" key="2">
    <source>
        <dbReference type="EMBL" id="MBB3121344.1"/>
    </source>
</evidence>
<dbReference type="AlphaFoldDB" id="A0A7W5BDW7"/>
<protein>
    <submittedName>
        <fullName evidence="2">PIN domain nuclease of toxin-antitoxin system</fullName>
    </submittedName>
</protein>
<dbReference type="SUPFAM" id="SSF88723">
    <property type="entry name" value="PIN domain-like"/>
    <property type="match status" value="1"/>
</dbReference>
<dbReference type="Gene3D" id="3.40.50.1010">
    <property type="entry name" value="5'-nuclease"/>
    <property type="match status" value="1"/>
</dbReference>
<name>A0A7W5BDW7_9BURK</name>
<organism evidence="2 3">
    <name type="scientific">Pseudoduganella violacea</name>
    <dbReference type="NCBI Taxonomy" id="1715466"/>
    <lineage>
        <taxon>Bacteria</taxon>
        <taxon>Pseudomonadati</taxon>
        <taxon>Pseudomonadota</taxon>
        <taxon>Betaproteobacteria</taxon>
        <taxon>Burkholderiales</taxon>
        <taxon>Oxalobacteraceae</taxon>
        <taxon>Telluria group</taxon>
        <taxon>Pseudoduganella</taxon>
    </lineage>
</organism>
<dbReference type="Proteomes" id="UP000541535">
    <property type="component" value="Unassembled WGS sequence"/>
</dbReference>
<accession>A0A7W5BDW7</accession>
<proteinExistence type="predicted"/>
<keyword evidence="3" id="KW-1185">Reference proteome</keyword>